<feature type="transmembrane region" description="Helical" evidence="1">
    <location>
        <begin position="70"/>
        <end position="96"/>
    </location>
</feature>
<protein>
    <submittedName>
        <fullName evidence="2">Uncharacterized protein</fullName>
    </submittedName>
</protein>
<feature type="transmembrane region" description="Helical" evidence="1">
    <location>
        <begin position="145"/>
        <end position="164"/>
    </location>
</feature>
<feature type="transmembrane region" description="Helical" evidence="1">
    <location>
        <begin position="214"/>
        <end position="231"/>
    </location>
</feature>
<keyword evidence="3" id="KW-1185">Reference proteome</keyword>
<feature type="transmembrane region" description="Helical" evidence="1">
    <location>
        <begin position="102"/>
        <end position="125"/>
    </location>
</feature>
<keyword evidence="1" id="KW-1133">Transmembrane helix</keyword>
<reference evidence="2" key="1">
    <citation type="journal article" date="2023" name="Mol. Biol. Evol.">
        <title>Third-Generation Sequencing Reveals the Adaptive Role of the Epigenome in Three Deep-Sea Polychaetes.</title>
        <authorList>
            <person name="Perez M."/>
            <person name="Aroh O."/>
            <person name="Sun Y."/>
            <person name="Lan Y."/>
            <person name="Juniper S.K."/>
            <person name="Young C.R."/>
            <person name="Angers B."/>
            <person name="Qian P.Y."/>
        </authorList>
    </citation>
    <scope>NUCLEOTIDE SEQUENCE</scope>
    <source>
        <strain evidence="2">P08H-3</strain>
    </source>
</reference>
<dbReference type="EMBL" id="JAODUP010000144">
    <property type="protein sequence ID" value="KAK2159869.1"/>
    <property type="molecule type" value="Genomic_DNA"/>
</dbReference>
<dbReference type="PANTHER" id="PTHR33802:SF1">
    <property type="entry name" value="XK-RELATED PROTEIN"/>
    <property type="match status" value="1"/>
</dbReference>
<evidence type="ECO:0000313" key="2">
    <source>
        <dbReference type="EMBL" id="KAK2159869.1"/>
    </source>
</evidence>
<evidence type="ECO:0000256" key="1">
    <source>
        <dbReference type="SAM" id="Phobius"/>
    </source>
</evidence>
<gene>
    <name evidence="2" type="ORF">LSH36_144g02047</name>
</gene>
<keyword evidence="1" id="KW-0472">Membrane</keyword>
<proteinExistence type="predicted"/>
<organism evidence="2 3">
    <name type="scientific">Paralvinella palmiformis</name>
    <dbReference type="NCBI Taxonomy" id="53620"/>
    <lineage>
        <taxon>Eukaryota</taxon>
        <taxon>Metazoa</taxon>
        <taxon>Spiralia</taxon>
        <taxon>Lophotrochozoa</taxon>
        <taxon>Annelida</taxon>
        <taxon>Polychaeta</taxon>
        <taxon>Sedentaria</taxon>
        <taxon>Canalipalpata</taxon>
        <taxon>Terebellida</taxon>
        <taxon>Terebelliformia</taxon>
        <taxon>Alvinellidae</taxon>
        <taxon>Paralvinella</taxon>
    </lineage>
</organism>
<accession>A0AAD9JVP0</accession>
<feature type="transmembrane region" description="Helical" evidence="1">
    <location>
        <begin position="39"/>
        <end position="58"/>
    </location>
</feature>
<dbReference type="PANTHER" id="PTHR33802">
    <property type="entry name" value="SI:CH211-161H7.5-RELATED"/>
    <property type="match status" value="1"/>
</dbReference>
<comment type="caution">
    <text evidence="2">The sequence shown here is derived from an EMBL/GenBank/DDBJ whole genome shotgun (WGS) entry which is preliminary data.</text>
</comment>
<dbReference type="Proteomes" id="UP001208570">
    <property type="component" value="Unassembled WGS sequence"/>
</dbReference>
<dbReference type="AlphaFoldDB" id="A0AAD9JVP0"/>
<evidence type="ECO:0000313" key="3">
    <source>
        <dbReference type="Proteomes" id="UP001208570"/>
    </source>
</evidence>
<keyword evidence="1" id="KW-0812">Transmembrane</keyword>
<feature type="transmembrane region" description="Helical" evidence="1">
    <location>
        <begin position="243"/>
        <end position="266"/>
    </location>
</feature>
<name>A0AAD9JVP0_9ANNE</name>
<sequence length="296" mass="34259">MAVPGLGWAGLDRKPMCTKCIKFYLEKYKLDVTPADWTFYQSAVIYFWQSLWLTYGVFNICRRSDVGYIYVAYPVLPPILYVVFAFSLACNISWLLIWDREYMEVALVFVNLMSCTLFICLVVSLRRLHEFGYVMVSHGLTREIWYIRILVQNGLAMFAIWSTVAGMFNFGVVLTYRTGAKQEVASTVSLSIFTLEILAWWMFDNVVFEKHLRYMFTPYLVLIISIAGIISKNYQANEHNRNTVYTVVLFGLVSVLTVVKVVLVVWRHKHQPIYGIVPDLRRANAGYEVRGLLDAR</sequence>